<evidence type="ECO:0000313" key="2">
    <source>
        <dbReference type="EMBL" id="TEW63789.1"/>
    </source>
</evidence>
<dbReference type="OrthoDB" id="1431329at2"/>
<gene>
    <name evidence="2" type="ORF">E2R65_18655</name>
    <name evidence="1" type="ORF">GGR35_003676</name>
</gene>
<evidence type="ECO:0000313" key="4">
    <source>
        <dbReference type="Proteomes" id="UP000583101"/>
    </source>
</evidence>
<dbReference type="EMBL" id="SNQG01000008">
    <property type="protein sequence ID" value="TEW63789.1"/>
    <property type="molecule type" value="Genomic_DNA"/>
</dbReference>
<comment type="caution">
    <text evidence="2">The sequence shown here is derived from an EMBL/GenBank/DDBJ whole genome shotgun (WGS) entry which is preliminary data.</text>
</comment>
<reference evidence="2" key="2">
    <citation type="submission" date="2019-03" db="EMBL/GenBank/DDBJ databases">
        <authorList>
            <person name="Yan Y.-Q."/>
            <person name="Du Z.-J."/>
        </authorList>
    </citation>
    <scope>NUCLEOTIDE SEQUENCE</scope>
    <source>
        <strain evidence="2">PP-F2FG21</strain>
    </source>
</reference>
<dbReference type="PROSITE" id="PS51257">
    <property type="entry name" value="PROKAR_LIPOPROTEIN"/>
    <property type="match status" value="1"/>
</dbReference>
<keyword evidence="4" id="KW-1185">Reference proteome</keyword>
<reference evidence="1 4" key="3">
    <citation type="submission" date="2020-08" db="EMBL/GenBank/DDBJ databases">
        <title>Genomic Encyclopedia of Type Strains, Phase IV (KMG-IV): sequencing the most valuable type-strain genomes for metagenomic binning, comparative biology and taxonomic classification.</title>
        <authorList>
            <person name="Goeker M."/>
        </authorList>
    </citation>
    <scope>NUCLEOTIDE SEQUENCE [LARGE SCALE GENOMIC DNA]</scope>
    <source>
        <strain evidence="1 4">DSM 100995</strain>
    </source>
</reference>
<organism evidence="2 3">
    <name type="scientific">Mucilaginibacter phyllosphaerae</name>
    <dbReference type="NCBI Taxonomy" id="1812349"/>
    <lineage>
        <taxon>Bacteria</taxon>
        <taxon>Pseudomonadati</taxon>
        <taxon>Bacteroidota</taxon>
        <taxon>Sphingobacteriia</taxon>
        <taxon>Sphingobacteriales</taxon>
        <taxon>Sphingobacteriaceae</taxon>
        <taxon>Mucilaginibacter</taxon>
    </lineage>
</organism>
<proteinExistence type="predicted"/>
<accession>A0A4Y8A616</accession>
<dbReference type="AlphaFoldDB" id="A0A4Y8A616"/>
<dbReference type="EMBL" id="JACIEG010000008">
    <property type="protein sequence ID" value="MBB3971049.1"/>
    <property type="molecule type" value="Genomic_DNA"/>
</dbReference>
<evidence type="ECO:0000313" key="3">
    <source>
        <dbReference type="Proteomes" id="UP000297248"/>
    </source>
</evidence>
<dbReference type="RefSeq" id="WP_134338013.1">
    <property type="nucleotide sequence ID" value="NZ_BMCZ01000008.1"/>
</dbReference>
<name>A0A4Y8A616_9SPHI</name>
<sequence length="199" mass="22580">MNKLTRFLSIGLFLSFAVFFLSCKEKITNKTELIAYINDPENGLQKCRQAGKIKAVLTYKPLQLTSVNINQDKPGTAKAGMFRNNLFFVLSLSANNKELIRQLPFDQYSEMVQVMAFRMNNFIDIIPNNDRPVAPLSCTFQPTYGMGTANNLLIVFDKKKLLTAHHIKVHIKEFGLNIGDLYFDIAVSDIKKIQNIVVN</sequence>
<dbReference type="Proteomes" id="UP000583101">
    <property type="component" value="Unassembled WGS sequence"/>
</dbReference>
<evidence type="ECO:0000313" key="1">
    <source>
        <dbReference type="EMBL" id="MBB3971049.1"/>
    </source>
</evidence>
<reference evidence="2 3" key="1">
    <citation type="journal article" date="2016" name="Int. J. Syst. Evol. Microbiol.">
        <title>Proposal of Mucilaginibacter phyllosphaerae sp. nov. isolated from the phyllosphere of Galium album.</title>
        <authorList>
            <person name="Aydogan E.L."/>
            <person name="Busse H.J."/>
            <person name="Moser G."/>
            <person name="Muller C."/>
            <person name="Kampfer P."/>
            <person name="Glaeser S.P."/>
        </authorList>
    </citation>
    <scope>NUCLEOTIDE SEQUENCE [LARGE SCALE GENOMIC DNA]</scope>
    <source>
        <strain evidence="2 3">PP-F2FG21</strain>
    </source>
</reference>
<dbReference type="Proteomes" id="UP000297248">
    <property type="component" value="Unassembled WGS sequence"/>
</dbReference>
<protein>
    <submittedName>
        <fullName evidence="2">Uncharacterized protein</fullName>
    </submittedName>
</protein>